<keyword evidence="1" id="KW-1133">Transmembrane helix</keyword>
<feature type="transmembrane region" description="Helical" evidence="1">
    <location>
        <begin position="69"/>
        <end position="90"/>
    </location>
</feature>
<evidence type="ECO:0000256" key="1">
    <source>
        <dbReference type="SAM" id="Phobius"/>
    </source>
</evidence>
<gene>
    <name evidence="2" type="ORF">SAMN05216232_2168</name>
</gene>
<comment type="caution">
    <text evidence="2">The sequence shown here is derived from an EMBL/GenBank/DDBJ whole genome shotgun (WGS) entry which is preliminary data.</text>
</comment>
<dbReference type="EMBL" id="FOEH01000003">
    <property type="protein sequence ID" value="SEQ36222.1"/>
    <property type="molecule type" value="Genomic_DNA"/>
</dbReference>
<dbReference type="Proteomes" id="UP000198733">
    <property type="component" value="Unassembled WGS sequence"/>
</dbReference>
<evidence type="ECO:0000313" key="2">
    <source>
        <dbReference type="EMBL" id="SEQ36222.1"/>
    </source>
</evidence>
<sequence length="91" mass="10502">MTEEKKKQYFYMNIGYIGGLFILISQLRYLLVSEDSLGQFLALIGILCLGSFIRYVESKLFPKTKEKRIIKAIYLCMLIIIAIIGSFLLLK</sequence>
<protein>
    <recommendedName>
        <fullName evidence="4">DUF4181 domain-containing protein</fullName>
    </recommendedName>
</protein>
<keyword evidence="3" id="KW-1185">Reference proteome</keyword>
<keyword evidence="1" id="KW-0812">Transmembrane</keyword>
<name>A0A1H9FE89_9BACI</name>
<keyword evidence="1" id="KW-0472">Membrane</keyword>
<feature type="transmembrane region" description="Helical" evidence="1">
    <location>
        <begin position="9"/>
        <end position="31"/>
    </location>
</feature>
<proteinExistence type="predicted"/>
<feature type="transmembrane region" description="Helical" evidence="1">
    <location>
        <begin position="37"/>
        <end position="57"/>
    </location>
</feature>
<accession>A0A1H9FE89</accession>
<evidence type="ECO:0000313" key="3">
    <source>
        <dbReference type="Proteomes" id="UP000198733"/>
    </source>
</evidence>
<evidence type="ECO:0008006" key="4">
    <source>
        <dbReference type="Google" id="ProtNLM"/>
    </source>
</evidence>
<reference evidence="2 3" key="1">
    <citation type="submission" date="2016-10" db="EMBL/GenBank/DDBJ databases">
        <authorList>
            <person name="Varghese N."/>
            <person name="Submissions S."/>
        </authorList>
    </citation>
    <scope>NUCLEOTIDE SEQUENCE [LARGE SCALE GENOMIC DNA]</scope>
    <source>
        <strain evidence="2 3">CGMCC 1.7734</strain>
    </source>
</reference>
<dbReference type="RefSeq" id="WP_092504231.1">
    <property type="nucleotide sequence ID" value="NZ_FOEH01000003.1"/>
</dbReference>
<organism evidence="2 3">
    <name type="scientific">Virgibacillus subterraneus</name>
    <dbReference type="NCBI Taxonomy" id="621109"/>
    <lineage>
        <taxon>Bacteria</taxon>
        <taxon>Bacillati</taxon>
        <taxon>Bacillota</taxon>
        <taxon>Bacilli</taxon>
        <taxon>Bacillales</taxon>
        <taxon>Bacillaceae</taxon>
        <taxon>Virgibacillus</taxon>
    </lineage>
</organism>